<protein>
    <submittedName>
        <fullName evidence="2">Uncharacterized protein</fullName>
    </submittedName>
</protein>
<organism evidence="2">
    <name type="scientific">Candidatus Kentrum sp. LFY</name>
    <dbReference type="NCBI Taxonomy" id="2126342"/>
    <lineage>
        <taxon>Bacteria</taxon>
        <taxon>Pseudomonadati</taxon>
        <taxon>Pseudomonadota</taxon>
        <taxon>Gammaproteobacteria</taxon>
        <taxon>Candidatus Kentrum</taxon>
    </lineage>
</organism>
<gene>
    <name evidence="2" type="ORF">BECKLFY1418B_GA0070995_100169</name>
</gene>
<accession>A0A450U4W8</accession>
<proteinExistence type="predicted"/>
<sequence>MKLRQGSSRPLGDRDLGSVILIIGPAREQVGASCQDRSGVGLGARIGSFGILVFSIPEYLAHGDLRCRGHRHGWSTHRGLSRPSSIVRERLGPDTKFHLAPVSGGEIATAPSRRFSTRISPRNGDPISTRHLPHSQSQRSLAGYRPWRIDASAMKEMIICLFPAQLRK</sequence>
<evidence type="ECO:0000313" key="2">
    <source>
        <dbReference type="EMBL" id="VFJ86039.1"/>
    </source>
</evidence>
<dbReference type="EMBL" id="CAADFF010000001">
    <property type="protein sequence ID" value="VFJ86039.1"/>
    <property type="molecule type" value="Genomic_DNA"/>
</dbReference>
<reference evidence="2" key="1">
    <citation type="submission" date="2019-02" db="EMBL/GenBank/DDBJ databases">
        <authorList>
            <person name="Gruber-Vodicka R. H."/>
            <person name="Seah K. B. B."/>
        </authorList>
    </citation>
    <scope>NUCLEOTIDE SEQUENCE</scope>
    <source>
        <strain evidence="2">BECK_M7</strain>
    </source>
</reference>
<evidence type="ECO:0000256" key="1">
    <source>
        <dbReference type="SAM" id="MobiDB-lite"/>
    </source>
</evidence>
<dbReference type="AlphaFoldDB" id="A0A450U4W8"/>
<feature type="region of interest" description="Disordered" evidence="1">
    <location>
        <begin position="116"/>
        <end position="139"/>
    </location>
</feature>
<name>A0A450U4W8_9GAMM</name>